<feature type="region of interest" description="Disordered" evidence="2">
    <location>
        <begin position="48"/>
        <end position="111"/>
    </location>
</feature>
<keyword evidence="5" id="KW-1185">Reference proteome</keyword>
<feature type="compositionally biased region" description="Basic and acidic residues" evidence="2">
    <location>
        <begin position="302"/>
        <end position="315"/>
    </location>
</feature>
<dbReference type="InterPro" id="IPR036875">
    <property type="entry name" value="Znf_CCHC_sf"/>
</dbReference>
<dbReference type="EMBL" id="AXCN02000684">
    <property type="status" value="NOT_ANNOTATED_CDS"/>
    <property type="molecule type" value="Genomic_DNA"/>
</dbReference>
<organism evidence="4 5">
    <name type="scientific">Anopheles farauti</name>
    <dbReference type="NCBI Taxonomy" id="69004"/>
    <lineage>
        <taxon>Eukaryota</taxon>
        <taxon>Metazoa</taxon>
        <taxon>Ecdysozoa</taxon>
        <taxon>Arthropoda</taxon>
        <taxon>Hexapoda</taxon>
        <taxon>Insecta</taxon>
        <taxon>Pterygota</taxon>
        <taxon>Neoptera</taxon>
        <taxon>Endopterygota</taxon>
        <taxon>Diptera</taxon>
        <taxon>Nematocera</taxon>
        <taxon>Culicoidea</taxon>
        <taxon>Culicidae</taxon>
        <taxon>Anophelinae</taxon>
        <taxon>Anopheles</taxon>
    </lineage>
</organism>
<feature type="compositionally biased region" description="Polar residues" evidence="2">
    <location>
        <begin position="81"/>
        <end position="94"/>
    </location>
</feature>
<dbReference type="VEuPathDB" id="VectorBase:AFAF016614"/>
<keyword evidence="1" id="KW-0479">Metal-binding</keyword>
<feature type="compositionally biased region" description="Basic residues" evidence="2">
    <location>
        <begin position="100"/>
        <end position="111"/>
    </location>
</feature>
<dbReference type="EnsemblMetazoa" id="AFAF016614-RA">
    <property type="protein sequence ID" value="AFAF016614-PA"/>
    <property type="gene ID" value="AFAF016614"/>
</dbReference>
<evidence type="ECO:0000313" key="4">
    <source>
        <dbReference type="EnsemblMetazoa" id="AFAF016614-PA"/>
    </source>
</evidence>
<keyword evidence="1" id="KW-0863">Zinc-finger</keyword>
<sequence>MYEFCDYDDYDYALDMIDSGFSLEDAARPWEVWGLVEEAIDELYTHSHPVRRSRRKKKNKKQSTKPNATERTSEVLGDGAQAQTSQGLPSKSTVQQQQQKHSREKSSKKKRSAFIRIVPAAGRSYADVFYAVRIPALMSVEDQIRGLRRIDGDMMLVRCKRDADCDAIVSRIKVALGELGTVVVLTPQQAMHHLYDISDDDDSLEDDLIDEYLESRQNIVSKPGMAEGSLDCGELCQKFSTLQRDEATKPTSEAAAASEETLDPASTILAANEGGTEQLQTSEGGQAKAHEERSPKKPTTQNEHHSQQIHDKKRCTAETRIVPAAGPTFSDVSKAISVPVLCDVADQIEPPRRIEAALVEFGTVVLSPPMTVVIVPNLDLMTSAEAVQSAIMEQLGVTVDTGNIQMRCCQNGLMLARIRLPTREATKIVGKRLTVAHSVVRVKEEDKRYRRVPAWCYRCMEPGHISRACKGTDLSHLCFRCGGEGHRSFGCRAPPKCLKCGSGHPTGSPQCTFGVQTRKQL</sequence>
<feature type="domain" description="CCHC-type" evidence="3">
    <location>
        <begin position="478"/>
        <end position="492"/>
    </location>
</feature>
<feature type="region of interest" description="Disordered" evidence="2">
    <location>
        <begin position="243"/>
        <end position="263"/>
    </location>
</feature>
<feature type="compositionally biased region" description="Basic residues" evidence="2">
    <location>
        <begin position="48"/>
        <end position="63"/>
    </location>
</feature>
<protein>
    <recommendedName>
        <fullName evidence="3">CCHC-type domain-containing protein</fullName>
    </recommendedName>
</protein>
<dbReference type="Gene3D" id="4.10.60.10">
    <property type="entry name" value="Zinc finger, CCHC-type"/>
    <property type="match status" value="1"/>
</dbReference>
<evidence type="ECO:0000256" key="1">
    <source>
        <dbReference type="PROSITE-ProRule" id="PRU00047"/>
    </source>
</evidence>
<dbReference type="SUPFAM" id="SSF57756">
    <property type="entry name" value="Retrovirus zinc finger-like domains"/>
    <property type="match status" value="1"/>
</dbReference>
<dbReference type="AlphaFoldDB" id="A0A182QTM3"/>
<dbReference type="SMART" id="SM00343">
    <property type="entry name" value="ZnF_C2HC"/>
    <property type="match status" value="2"/>
</dbReference>
<accession>A0A182QTM3</accession>
<keyword evidence="1" id="KW-0862">Zinc</keyword>
<proteinExistence type="predicted"/>
<reference evidence="5" key="1">
    <citation type="submission" date="2014-01" db="EMBL/GenBank/DDBJ databases">
        <title>The Genome Sequence of Anopheles farauti FAR1 (V2).</title>
        <authorList>
            <consortium name="The Broad Institute Genomics Platform"/>
            <person name="Neafsey D.E."/>
            <person name="Besansky N."/>
            <person name="Howell P."/>
            <person name="Walton C."/>
            <person name="Young S.K."/>
            <person name="Zeng Q."/>
            <person name="Gargeya S."/>
            <person name="Fitzgerald M."/>
            <person name="Haas B."/>
            <person name="Abouelleil A."/>
            <person name="Allen A.W."/>
            <person name="Alvarado L."/>
            <person name="Arachchi H.M."/>
            <person name="Berlin A.M."/>
            <person name="Chapman S.B."/>
            <person name="Gainer-Dewar J."/>
            <person name="Goldberg J."/>
            <person name="Griggs A."/>
            <person name="Gujja S."/>
            <person name="Hansen M."/>
            <person name="Howarth C."/>
            <person name="Imamovic A."/>
            <person name="Ireland A."/>
            <person name="Larimer J."/>
            <person name="McCowan C."/>
            <person name="Murphy C."/>
            <person name="Pearson M."/>
            <person name="Poon T.W."/>
            <person name="Priest M."/>
            <person name="Roberts A."/>
            <person name="Saif S."/>
            <person name="Shea T."/>
            <person name="Sisk P."/>
            <person name="Sykes S."/>
            <person name="Wortman J."/>
            <person name="Nusbaum C."/>
            <person name="Birren B."/>
        </authorList>
    </citation>
    <scope>NUCLEOTIDE SEQUENCE [LARGE SCALE GENOMIC DNA]</scope>
    <source>
        <strain evidence="5">FAR1</strain>
    </source>
</reference>
<dbReference type="Proteomes" id="UP000075886">
    <property type="component" value="Unassembled WGS sequence"/>
</dbReference>
<dbReference type="InterPro" id="IPR001878">
    <property type="entry name" value="Znf_CCHC"/>
</dbReference>
<feature type="compositionally biased region" description="Low complexity" evidence="2">
    <location>
        <begin position="249"/>
        <end position="259"/>
    </location>
</feature>
<evidence type="ECO:0000256" key="2">
    <source>
        <dbReference type="SAM" id="MobiDB-lite"/>
    </source>
</evidence>
<evidence type="ECO:0000259" key="3">
    <source>
        <dbReference type="PROSITE" id="PS50158"/>
    </source>
</evidence>
<feature type="region of interest" description="Disordered" evidence="2">
    <location>
        <begin position="276"/>
        <end position="315"/>
    </location>
</feature>
<reference evidence="4" key="2">
    <citation type="submission" date="2020-05" db="UniProtKB">
        <authorList>
            <consortium name="EnsemblMetazoa"/>
        </authorList>
    </citation>
    <scope>IDENTIFICATION</scope>
    <source>
        <strain evidence="4">FAR1</strain>
    </source>
</reference>
<dbReference type="GO" id="GO:0008270">
    <property type="term" value="F:zinc ion binding"/>
    <property type="evidence" value="ECO:0007669"/>
    <property type="project" value="UniProtKB-KW"/>
</dbReference>
<evidence type="ECO:0000313" key="5">
    <source>
        <dbReference type="Proteomes" id="UP000075886"/>
    </source>
</evidence>
<dbReference type="PROSITE" id="PS50158">
    <property type="entry name" value="ZF_CCHC"/>
    <property type="match status" value="2"/>
</dbReference>
<name>A0A182QTM3_9DIPT</name>
<dbReference type="GO" id="GO:0003676">
    <property type="term" value="F:nucleic acid binding"/>
    <property type="evidence" value="ECO:0007669"/>
    <property type="project" value="InterPro"/>
</dbReference>
<feature type="domain" description="CCHC-type" evidence="3">
    <location>
        <begin position="456"/>
        <end position="470"/>
    </location>
</feature>